<feature type="transmembrane region" description="Helical" evidence="4">
    <location>
        <begin position="193"/>
        <end position="213"/>
    </location>
</feature>
<organism evidence="5 6">
    <name type="scientific">Schizopora paradoxa</name>
    <dbReference type="NCBI Taxonomy" id="27342"/>
    <lineage>
        <taxon>Eukaryota</taxon>
        <taxon>Fungi</taxon>
        <taxon>Dikarya</taxon>
        <taxon>Basidiomycota</taxon>
        <taxon>Agaricomycotina</taxon>
        <taxon>Agaricomycetes</taxon>
        <taxon>Hymenochaetales</taxon>
        <taxon>Schizoporaceae</taxon>
        <taxon>Schizopora</taxon>
    </lineage>
</organism>
<keyword evidence="4" id="KW-0812">Transmembrane</keyword>
<feature type="transmembrane region" description="Helical" evidence="4">
    <location>
        <begin position="165"/>
        <end position="187"/>
    </location>
</feature>
<dbReference type="InterPro" id="IPR050327">
    <property type="entry name" value="Proton-linked_MCT"/>
</dbReference>
<proteinExistence type="inferred from homology"/>
<keyword evidence="6" id="KW-1185">Reference proteome</keyword>
<keyword evidence="4" id="KW-1133">Transmembrane helix</keyword>
<dbReference type="OrthoDB" id="2213137at2759"/>
<feature type="transmembrane region" description="Helical" evidence="4">
    <location>
        <begin position="65"/>
        <end position="83"/>
    </location>
</feature>
<dbReference type="PANTHER" id="PTHR11360">
    <property type="entry name" value="MONOCARBOXYLATE TRANSPORTER"/>
    <property type="match status" value="1"/>
</dbReference>
<dbReference type="InterPro" id="IPR011701">
    <property type="entry name" value="MFS"/>
</dbReference>
<dbReference type="Pfam" id="PF07690">
    <property type="entry name" value="MFS_1"/>
    <property type="match status" value="1"/>
</dbReference>
<protein>
    <submittedName>
        <fullName evidence="5">MFS general substrate transporter</fullName>
    </submittedName>
</protein>
<evidence type="ECO:0000256" key="1">
    <source>
        <dbReference type="ARBA" id="ARBA00004141"/>
    </source>
</evidence>
<dbReference type="InParanoid" id="A0A0H2R002"/>
<dbReference type="Proteomes" id="UP000053477">
    <property type="component" value="Unassembled WGS sequence"/>
</dbReference>
<dbReference type="Gene3D" id="1.20.1250.20">
    <property type="entry name" value="MFS general substrate transporter like domains"/>
    <property type="match status" value="1"/>
</dbReference>
<comment type="similarity">
    <text evidence="2">Belongs to the major facilitator superfamily. Monocarboxylate porter (TC 2.A.1.13) family.</text>
</comment>
<feature type="transmembrane region" description="Helical" evidence="4">
    <location>
        <begin position="225"/>
        <end position="247"/>
    </location>
</feature>
<keyword evidence="4" id="KW-0472">Membrane</keyword>
<name>A0A0H2R002_9AGAM</name>
<feature type="transmembrane region" description="Helical" evidence="4">
    <location>
        <begin position="9"/>
        <end position="27"/>
    </location>
</feature>
<dbReference type="SUPFAM" id="SSF103473">
    <property type="entry name" value="MFS general substrate transporter"/>
    <property type="match status" value="1"/>
</dbReference>
<evidence type="ECO:0000256" key="3">
    <source>
        <dbReference type="SAM" id="MobiDB-lite"/>
    </source>
</evidence>
<dbReference type="InterPro" id="IPR036259">
    <property type="entry name" value="MFS_trans_sf"/>
</dbReference>
<dbReference type="STRING" id="27342.A0A0H2R002"/>
<comment type="subcellular location">
    <subcellularLocation>
        <location evidence="1">Membrane</location>
        <topology evidence="1">Multi-pass membrane protein</topology>
    </subcellularLocation>
</comment>
<evidence type="ECO:0000256" key="4">
    <source>
        <dbReference type="SAM" id="Phobius"/>
    </source>
</evidence>
<evidence type="ECO:0000256" key="2">
    <source>
        <dbReference type="ARBA" id="ARBA00006727"/>
    </source>
</evidence>
<gene>
    <name evidence="5" type="ORF">SCHPADRAFT_917859</name>
</gene>
<feature type="transmembrane region" description="Helical" evidence="4">
    <location>
        <begin position="33"/>
        <end position="53"/>
    </location>
</feature>
<dbReference type="EMBL" id="KQ086388">
    <property type="protein sequence ID" value="KLO04984.1"/>
    <property type="molecule type" value="Genomic_DNA"/>
</dbReference>
<accession>A0A0H2R002</accession>
<evidence type="ECO:0000313" key="6">
    <source>
        <dbReference type="Proteomes" id="UP000053477"/>
    </source>
</evidence>
<feature type="transmembrane region" description="Helical" evidence="4">
    <location>
        <begin position="311"/>
        <end position="332"/>
    </location>
</feature>
<dbReference type="AlphaFoldDB" id="A0A0H2R002"/>
<reference evidence="5 6" key="1">
    <citation type="submission" date="2015-04" db="EMBL/GenBank/DDBJ databases">
        <title>Complete genome sequence of Schizopora paradoxa KUC8140, a cosmopolitan wood degrader in East Asia.</title>
        <authorList>
            <consortium name="DOE Joint Genome Institute"/>
            <person name="Min B."/>
            <person name="Park H."/>
            <person name="Jang Y."/>
            <person name="Kim J.-J."/>
            <person name="Kim K.H."/>
            <person name="Pangilinan J."/>
            <person name="Lipzen A."/>
            <person name="Riley R."/>
            <person name="Grigoriev I.V."/>
            <person name="Spatafora J.W."/>
            <person name="Choi I.-G."/>
        </authorList>
    </citation>
    <scope>NUCLEOTIDE SEQUENCE [LARGE SCALE GENOMIC DNA]</scope>
    <source>
        <strain evidence="5 6">KUC8140</strain>
    </source>
</reference>
<feature type="region of interest" description="Disordered" evidence="3">
    <location>
        <begin position="91"/>
        <end position="122"/>
    </location>
</feature>
<dbReference type="PANTHER" id="PTHR11360:SF287">
    <property type="entry name" value="MFS MONOCARBOXYLATE TRANSPORTER"/>
    <property type="match status" value="1"/>
</dbReference>
<sequence length="345" mass="36442">MTSISMPKALTRTLLYTPVFSFLLEWFSRRRGLASGIVNAGTAVGGLTIPPLLPKLIDKFGRAKTLRYSSLIFVLIACVLPVIRPRLPERAIHGPRPGAARSNSQGRGNDESSGERAPQPRPTWFKSVPFQLSIVASSVQALAYFVPVLYLPSFASSLGLNTSDASLTIALLNGGSLLSRIAIGLLSDRLNPFALATICAFGTSLVTFVLWGVVAVRVASHFSGLLVFGLAYGALAGGWTSLMVGFVQPVSSDDPRLATNLIGLLSAVQGIGNILSTPIATSLFHSVSKSSSTTTYRAALTALHAGGYEKMIVYVGSCFAGAGVLAGMGLLAEKSYSGREVHRPW</sequence>
<dbReference type="GO" id="GO:0016020">
    <property type="term" value="C:membrane"/>
    <property type="evidence" value="ECO:0007669"/>
    <property type="project" value="UniProtKB-SubCell"/>
</dbReference>
<dbReference type="GO" id="GO:0022857">
    <property type="term" value="F:transmembrane transporter activity"/>
    <property type="evidence" value="ECO:0007669"/>
    <property type="project" value="InterPro"/>
</dbReference>
<evidence type="ECO:0000313" key="5">
    <source>
        <dbReference type="EMBL" id="KLO04984.1"/>
    </source>
</evidence>
<feature type="transmembrane region" description="Helical" evidence="4">
    <location>
        <begin position="130"/>
        <end position="153"/>
    </location>
</feature>